<organism evidence="2 3">
    <name type="scientific">Tetragonisca angustula</name>
    <dbReference type="NCBI Taxonomy" id="166442"/>
    <lineage>
        <taxon>Eukaryota</taxon>
        <taxon>Metazoa</taxon>
        <taxon>Ecdysozoa</taxon>
        <taxon>Arthropoda</taxon>
        <taxon>Hexapoda</taxon>
        <taxon>Insecta</taxon>
        <taxon>Pterygota</taxon>
        <taxon>Neoptera</taxon>
        <taxon>Endopterygota</taxon>
        <taxon>Hymenoptera</taxon>
        <taxon>Apocrita</taxon>
        <taxon>Aculeata</taxon>
        <taxon>Apoidea</taxon>
        <taxon>Anthophila</taxon>
        <taxon>Apidae</taxon>
        <taxon>Tetragonisca</taxon>
    </lineage>
</organism>
<evidence type="ECO:0000256" key="1">
    <source>
        <dbReference type="SAM" id="Coils"/>
    </source>
</evidence>
<accession>A0AAW0ZQ28</accession>
<proteinExistence type="predicted"/>
<sequence length="562" mass="65866">MEKSTDIFAWTHQLQCPPMILNTSVKQTLYTGLVGLMWDDFAEVIFNAKEAKTIRKNVLLYHLKHKTSNKIVQCMKNLSQLKLSKSDLRDQISKLEEEYEQQEFKVKQKVQKLREISSKRSEIRARRDLLQMKHDQTETQLRDCNDMRVICQHLMPQTCKDLDHKVLMEMLDVVTSLWTEADKKQVWNTVSSNLNHIEIPTLWYYLYQSLTEDVDTLTKSETMKSMESNEKHINVGIARLYGQHISMVSRRLLYNARANNHQQNVLDFIEKIETASNNSADVSEWLALALEVHKLENEQRSLQKEIDKIRDDLYENNIFSFNLTQLILEIQNTDTEITKYIQDIQQSLNLLKSAPTFLLKTKEKINLELQKIATMQADGCDCTMLKNNLTTELDIFHEVLDLNALKKVMLKGEVAVYRHTKSCFSEASVSITNSQISNLALYFPLIQIPVYSLVECYKNLISMFMYKKFESLETEESSNMSHLPMITYEENNYNTLELLKLSQNINMKTRIEIDEFHKLLNDWVNQPVQKVMEIIEKTVDDATFSEWVERYDVLLYMLQNST</sequence>
<gene>
    <name evidence="2" type="ORF">QLX08_007720</name>
</gene>
<keyword evidence="3" id="KW-1185">Reference proteome</keyword>
<reference evidence="2 3" key="1">
    <citation type="submission" date="2024-05" db="EMBL/GenBank/DDBJ databases">
        <title>The nuclear and mitochondrial genome assemblies of Tetragonisca angustula (Apidae: Meliponini), a tiny yet remarkable pollinator in the Neotropics.</title>
        <authorList>
            <person name="Ferrari R."/>
            <person name="Ricardo P.C."/>
            <person name="Dias F.C."/>
            <person name="Araujo N.S."/>
            <person name="Soares D.O."/>
            <person name="Zhou Q.-S."/>
            <person name="Zhu C.-D."/>
            <person name="Coutinho L."/>
            <person name="Airas M.C."/>
            <person name="Batista T.M."/>
        </authorList>
    </citation>
    <scope>NUCLEOTIDE SEQUENCE [LARGE SCALE GENOMIC DNA]</scope>
    <source>
        <strain evidence="2">ASF017062</strain>
        <tissue evidence="2">Abdomen</tissue>
    </source>
</reference>
<keyword evidence="1" id="KW-0175">Coiled coil</keyword>
<dbReference type="Proteomes" id="UP001432146">
    <property type="component" value="Unassembled WGS sequence"/>
</dbReference>
<protein>
    <submittedName>
        <fullName evidence="2">Uncharacterized protein</fullName>
    </submittedName>
</protein>
<comment type="caution">
    <text evidence="2">The sequence shown here is derived from an EMBL/GenBank/DDBJ whole genome shotgun (WGS) entry which is preliminary data.</text>
</comment>
<name>A0AAW0ZQ28_9HYME</name>
<evidence type="ECO:0000313" key="2">
    <source>
        <dbReference type="EMBL" id="KAK9299213.1"/>
    </source>
</evidence>
<evidence type="ECO:0000313" key="3">
    <source>
        <dbReference type="Proteomes" id="UP001432146"/>
    </source>
</evidence>
<feature type="coiled-coil region" evidence="1">
    <location>
        <begin position="78"/>
        <end position="112"/>
    </location>
</feature>
<dbReference type="AlphaFoldDB" id="A0AAW0ZQ28"/>
<dbReference type="EMBL" id="JAWNGG020000154">
    <property type="protein sequence ID" value="KAK9299213.1"/>
    <property type="molecule type" value="Genomic_DNA"/>
</dbReference>